<dbReference type="Gene3D" id="3.30.565.10">
    <property type="entry name" value="Histidine kinase-like ATPase, C-terminal domain"/>
    <property type="match status" value="1"/>
</dbReference>
<dbReference type="SUPFAM" id="SSF55874">
    <property type="entry name" value="ATPase domain of HSP90 chaperone/DNA topoisomerase II/histidine kinase"/>
    <property type="match status" value="1"/>
</dbReference>
<dbReference type="InterPro" id="IPR005467">
    <property type="entry name" value="His_kinase_dom"/>
</dbReference>
<evidence type="ECO:0000256" key="6">
    <source>
        <dbReference type="SAM" id="MobiDB-lite"/>
    </source>
</evidence>
<evidence type="ECO:0000259" key="7">
    <source>
        <dbReference type="PROSITE" id="PS50109"/>
    </source>
</evidence>
<dbReference type="PRINTS" id="PR00344">
    <property type="entry name" value="BCTRLSENSOR"/>
</dbReference>
<dbReference type="RefSeq" id="XP_002949250.1">
    <property type="nucleotide sequence ID" value="XM_002949204.1"/>
</dbReference>
<dbReference type="CDD" id="cd00082">
    <property type="entry name" value="HisKA"/>
    <property type="match status" value="1"/>
</dbReference>
<evidence type="ECO:0000256" key="2">
    <source>
        <dbReference type="ARBA" id="ARBA00012438"/>
    </source>
</evidence>
<name>D8TS09_VOLCA</name>
<feature type="compositionally biased region" description="Low complexity" evidence="6">
    <location>
        <begin position="123"/>
        <end position="140"/>
    </location>
</feature>
<dbReference type="InterPro" id="IPR003594">
    <property type="entry name" value="HATPase_dom"/>
</dbReference>
<keyword evidence="3" id="KW-0597">Phosphoprotein</keyword>
<dbReference type="SMART" id="SM00387">
    <property type="entry name" value="HATPase_c"/>
    <property type="match status" value="1"/>
</dbReference>
<dbReference type="InterPro" id="IPR036890">
    <property type="entry name" value="HATPase_C_sf"/>
</dbReference>
<keyword evidence="4" id="KW-0808">Transferase</keyword>
<dbReference type="SMART" id="SM00388">
    <property type="entry name" value="HisKA"/>
    <property type="match status" value="1"/>
</dbReference>
<dbReference type="GO" id="GO:0009927">
    <property type="term" value="F:histidine phosphotransfer kinase activity"/>
    <property type="evidence" value="ECO:0007669"/>
    <property type="project" value="TreeGrafter"/>
</dbReference>
<dbReference type="AlphaFoldDB" id="D8TS09"/>
<dbReference type="PANTHER" id="PTHR43047:SF71">
    <property type="entry name" value="HISTIDINE KINASE CONTAINING CHEY-HOMOLOGOUS RECEIVER DOMAIN-RELATED"/>
    <property type="match status" value="1"/>
</dbReference>
<organism evidence="9">
    <name type="scientific">Volvox carteri f. nagariensis</name>
    <dbReference type="NCBI Taxonomy" id="3068"/>
    <lineage>
        <taxon>Eukaryota</taxon>
        <taxon>Viridiplantae</taxon>
        <taxon>Chlorophyta</taxon>
        <taxon>core chlorophytes</taxon>
        <taxon>Chlorophyceae</taxon>
        <taxon>CS clade</taxon>
        <taxon>Chlamydomonadales</taxon>
        <taxon>Volvocaceae</taxon>
        <taxon>Volvox</taxon>
    </lineage>
</organism>
<feature type="region of interest" description="Disordered" evidence="6">
    <location>
        <begin position="123"/>
        <end position="144"/>
    </location>
</feature>
<keyword evidence="5" id="KW-0418">Kinase</keyword>
<dbReference type="OrthoDB" id="10266508at2759"/>
<dbReference type="GeneID" id="9623824"/>
<comment type="catalytic activity">
    <reaction evidence="1">
        <text>ATP + protein L-histidine = ADP + protein N-phospho-L-histidine.</text>
        <dbReference type="EC" id="2.7.13.3"/>
    </reaction>
</comment>
<dbReference type="GO" id="GO:0005886">
    <property type="term" value="C:plasma membrane"/>
    <property type="evidence" value="ECO:0007669"/>
    <property type="project" value="TreeGrafter"/>
</dbReference>
<dbReference type="EC" id="2.7.13.3" evidence="2"/>
<dbReference type="PANTHER" id="PTHR43047">
    <property type="entry name" value="TWO-COMPONENT HISTIDINE PROTEIN KINASE"/>
    <property type="match status" value="1"/>
</dbReference>
<dbReference type="eggNOG" id="KOG0519">
    <property type="taxonomic scope" value="Eukaryota"/>
</dbReference>
<proteinExistence type="predicted"/>
<dbReference type="InterPro" id="IPR004358">
    <property type="entry name" value="Sig_transdc_His_kin-like_C"/>
</dbReference>
<dbReference type="InterPro" id="IPR003661">
    <property type="entry name" value="HisK_dim/P_dom"/>
</dbReference>
<evidence type="ECO:0000313" key="9">
    <source>
        <dbReference type="Proteomes" id="UP000001058"/>
    </source>
</evidence>
<feature type="domain" description="Histidine kinase" evidence="7">
    <location>
        <begin position="1"/>
        <end position="212"/>
    </location>
</feature>
<dbReference type="Gene3D" id="1.10.287.130">
    <property type="match status" value="1"/>
</dbReference>
<dbReference type="GO" id="GO:0000155">
    <property type="term" value="F:phosphorelay sensor kinase activity"/>
    <property type="evidence" value="ECO:0007669"/>
    <property type="project" value="InterPro"/>
</dbReference>
<evidence type="ECO:0000256" key="3">
    <source>
        <dbReference type="ARBA" id="ARBA00022553"/>
    </source>
</evidence>
<evidence type="ECO:0000313" key="8">
    <source>
        <dbReference type="EMBL" id="EFJ49743.1"/>
    </source>
</evidence>
<evidence type="ECO:0000256" key="1">
    <source>
        <dbReference type="ARBA" id="ARBA00000085"/>
    </source>
</evidence>
<sequence length="212" mass="22708">MSHEIRTPLNGMIATAQLLLSSHLTPEQRELAETVLESGSTLLGVLGDILDFSKIDHGSLELQRRPTANPLLVRLALEYFVVSAVRQQPVTVLLLLLLLQQVLANLLSNAVKFTERGEVAAAPAATNSAASGGHDGGSSTDGDHDDDDAVTFVHIAVSDTGIGIGKESARKLFQHFRQGTETMSRRYGGTGLGLAISKRLAQLMRGDIWVES</sequence>
<dbReference type="Pfam" id="PF02518">
    <property type="entry name" value="HATPase_c"/>
    <property type="match status" value="1"/>
</dbReference>
<gene>
    <name evidence="8" type="ORF">VOLCADRAFT_58998</name>
</gene>
<evidence type="ECO:0000256" key="4">
    <source>
        <dbReference type="ARBA" id="ARBA00022679"/>
    </source>
</evidence>
<dbReference type="Pfam" id="PF00512">
    <property type="entry name" value="HisKA"/>
    <property type="match status" value="1"/>
</dbReference>
<accession>D8TS09</accession>
<dbReference type="InParanoid" id="D8TS09"/>
<dbReference type="InterPro" id="IPR036097">
    <property type="entry name" value="HisK_dim/P_sf"/>
</dbReference>
<dbReference type="STRING" id="3068.D8TS09"/>
<dbReference type="KEGG" id="vcn:VOLCADRAFT_58998"/>
<dbReference type="SUPFAM" id="SSF47384">
    <property type="entry name" value="Homodimeric domain of signal transducing histidine kinase"/>
    <property type="match status" value="1"/>
</dbReference>
<dbReference type="Proteomes" id="UP000001058">
    <property type="component" value="Unassembled WGS sequence"/>
</dbReference>
<keyword evidence="9" id="KW-1185">Reference proteome</keyword>
<reference evidence="8 9" key="1">
    <citation type="journal article" date="2010" name="Science">
        <title>Genomic analysis of organismal complexity in the multicellular green alga Volvox carteri.</title>
        <authorList>
            <person name="Prochnik S.E."/>
            <person name="Umen J."/>
            <person name="Nedelcu A.M."/>
            <person name="Hallmann A."/>
            <person name="Miller S.M."/>
            <person name="Nishii I."/>
            <person name="Ferris P."/>
            <person name="Kuo A."/>
            <person name="Mitros T."/>
            <person name="Fritz-Laylin L.K."/>
            <person name="Hellsten U."/>
            <person name="Chapman J."/>
            <person name="Simakov O."/>
            <person name="Rensing S.A."/>
            <person name="Terry A."/>
            <person name="Pangilinan J."/>
            <person name="Kapitonov V."/>
            <person name="Jurka J."/>
            <person name="Salamov A."/>
            <person name="Shapiro H."/>
            <person name="Schmutz J."/>
            <person name="Grimwood J."/>
            <person name="Lindquist E."/>
            <person name="Lucas S."/>
            <person name="Grigoriev I.V."/>
            <person name="Schmitt R."/>
            <person name="Kirk D."/>
            <person name="Rokhsar D.S."/>
        </authorList>
    </citation>
    <scope>NUCLEOTIDE SEQUENCE [LARGE SCALE GENOMIC DNA]</scope>
    <source>
        <strain evidence="9">f. Nagariensis / Eve</strain>
    </source>
</reference>
<dbReference type="PROSITE" id="PS50109">
    <property type="entry name" value="HIS_KIN"/>
    <property type="match status" value="1"/>
</dbReference>
<feature type="non-terminal residue" evidence="8">
    <location>
        <position position="212"/>
    </location>
</feature>
<protein>
    <recommendedName>
        <fullName evidence="2">histidine kinase</fullName>
        <ecNumber evidence="2">2.7.13.3</ecNumber>
    </recommendedName>
</protein>
<evidence type="ECO:0000256" key="5">
    <source>
        <dbReference type="ARBA" id="ARBA00022777"/>
    </source>
</evidence>
<dbReference type="EMBL" id="GL378334">
    <property type="protein sequence ID" value="EFJ49743.1"/>
    <property type="molecule type" value="Genomic_DNA"/>
</dbReference>